<comment type="subcellular location">
    <subcellularLocation>
        <location evidence="4">Cytoplasm</location>
    </subcellularLocation>
</comment>
<dbReference type="Gene3D" id="3.30.310.10">
    <property type="entry name" value="TATA-Binding Protein"/>
    <property type="match status" value="1"/>
</dbReference>
<feature type="binding site" evidence="12">
    <location>
        <position position="93"/>
    </location>
    <ligand>
        <name>a divalent metal cation</name>
        <dbReference type="ChEBI" id="CHEBI:60240"/>
    </ligand>
</feature>
<comment type="similarity">
    <text evidence="5">Belongs to the RNase HII family. RnhC subfamily.</text>
</comment>
<evidence type="ECO:0000256" key="12">
    <source>
        <dbReference type="PROSITE-ProRule" id="PRU01319"/>
    </source>
</evidence>
<evidence type="ECO:0000256" key="7">
    <source>
        <dbReference type="ARBA" id="ARBA00022722"/>
    </source>
</evidence>
<keyword evidence="16" id="KW-1185">Reference proteome</keyword>
<protein>
    <recommendedName>
        <fullName evidence="13">Ribonuclease</fullName>
        <ecNumber evidence="13">3.1.26.4</ecNumber>
    </recommendedName>
</protein>
<dbReference type="EMBL" id="ACXX02000011">
    <property type="protein sequence ID" value="EGD46755.1"/>
    <property type="molecule type" value="Genomic_DNA"/>
</dbReference>
<dbReference type="CDD" id="cd06590">
    <property type="entry name" value="RNase_HII_bacteria_HIII_like"/>
    <property type="match status" value="1"/>
</dbReference>
<reference evidence="15" key="1">
    <citation type="submission" date="2009-07" db="EMBL/GenBank/DDBJ databases">
        <authorList>
            <consortium name="US DOE Joint Genome Institute (JGI-PGF)"/>
            <person name="Lucas S."/>
            <person name="Copeland A."/>
            <person name="Lapidus A."/>
            <person name="Glavina del Rio T."/>
            <person name="Tice H."/>
            <person name="Bruce D."/>
            <person name="Goodwin L."/>
            <person name="Pitluck S."/>
            <person name="Larimer F."/>
            <person name="Land M.L."/>
            <person name="Mouttaki H."/>
            <person name="He Z."/>
            <person name="Zhou J."/>
            <person name="Hemme C.L."/>
        </authorList>
    </citation>
    <scope>NUCLEOTIDE SEQUENCE [LARGE SCALE GENOMIC DNA]</scope>
    <source>
        <strain evidence="15">DSM 2782</strain>
    </source>
</reference>
<dbReference type="InterPro" id="IPR012295">
    <property type="entry name" value="TBP_dom_sf"/>
</dbReference>
<dbReference type="PROSITE" id="PS51975">
    <property type="entry name" value="RNASE_H_2"/>
    <property type="match status" value="1"/>
</dbReference>
<evidence type="ECO:0000313" key="16">
    <source>
        <dbReference type="Proteomes" id="UP000003860"/>
    </source>
</evidence>
<keyword evidence="7 12" id="KW-0540">Nuclease</keyword>
<keyword evidence="11" id="KW-0460">Magnesium</keyword>
<keyword evidence="9 12" id="KW-0255">Endonuclease</keyword>
<evidence type="ECO:0000256" key="2">
    <source>
        <dbReference type="ARBA" id="ARBA00001946"/>
    </source>
</evidence>
<evidence type="ECO:0000256" key="10">
    <source>
        <dbReference type="ARBA" id="ARBA00022801"/>
    </source>
</evidence>
<evidence type="ECO:0000256" key="8">
    <source>
        <dbReference type="ARBA" id="ARBA00022723"/>
    </source>
</evidence>
<gene>
    <name evidence="15" type="ORF">Cpap_1294</name>
</gene>
<comment type="cofactor">
    <cofactor evidence="12">
        <name>Mn(2+)</name>
        <dbReference type="ChEBI" id="CHEBI:29035"/>
    </cofactor>
    <cofactor evidence="12">
        <name>Mg(2+)</name>
        <dbReference type="ChEBI" id="CHEBI:18420"/>
    </cofactor>
    <text evidence="12">Manganese or magnesium. Binds 1 divalent metal ion per monomer in the absence of substrate. May bind a second metal ion after substrate binding.</text>
</comment>
<comment type="cofactor">
    <cofactor evidence="2">
        <name>Mg(2+)</name>
        <dbReference type="ChEBI" id="CHEBI:18420"/>
    </cofactor>
</comment>
<dbReference type="Pfam" id="PF11858">
    <property type="entry name" value="DUF3378"/>
    <property type="match status" value="1"/>
</dbReference>
<dbReference type="Proteomes" id="UP000003860">
    <property type="component" value="Unassembled WGS sequence"/>
</dbReference>
<evidence type="ECO:0000256" key="5">
    <source>
        <dbReference type="ARBA" id="ARBA00008378"/>
    </source>
</evidence>
<dbReference type="InterPro" id="IPR036397">
    <property type="entry name" value="RNaseH_sf"/>
</dbReference>
<evidence type="ECO:0000256" key="4">
    <source>
        <dbReference type="ARBA" id="ARBA00004496"/>
    </source>
</evidence>
<evidence type="ECO:0000256" key="1">
    <source>
        <dbReference type="ARBA" id="ARBA00000077"/>
    </source>
</evidence>
<dbReference type="PANTHER" id="PTHR10954">
    <property type="entry name" value="RIBONUCLEASE H2 SUBUNIT A"/>
    <property type="match status" value="1"/>
</dbReference>
<keyword evidence="6" id="KW-0963">Cytoplasm</keyword>
<feature type="binding site" evidence="12">
    <location>
        <position position="94"/>
    </location>
    <ligand>
        <name>a divalent metal cation</name>
        <dbReference type="ChEBI" id="CHEBI:60240"/>
    </ligand>
</feature>
<keyword evidence="10 12" id="KW-0378">Hydrolase</keyword>
<dbReference type="STRING" id="588581.Cpap_1294"/>
<dbReference type="GO" id="GO:0005737">
    <property type="term" value="C:cytoplasm"/>
    <property type="evidence" value="ECO:0007669"/>
    <property type="project" value="UniProtKB-SubCell"/>
</dbReference>
<proteinExistence type="inferred from homology"/>
<accession>F1TFM3</accession>
<organism evidence="15 16">
    <name type="scientific">Ruminiclostridium papyrosolvens DSM 2782</name>
    <dbReference type="NCBI Taxonomy" id="588581"/>
    <lineage>
        <taxon>Bacteria</taxon>
        <taxon>Bacillati</taxon>
        <taxon>Bacillota</taxon>
        <taxon>Clostridia</taxon>
        <taxon>Eubacteriales</taxon>
        <taxon>Oscillospiraceae</taxon>
        <taxon>Ruminiclostridium</taxon>
    </lineage>
</organism>
<feature type="domain" description="RNase H type-2" evidence="14">
    <location>
        <begin position="87"/>
        <end position="301"/>
    </location>
</feature>
<dbReference type="AlphaFoldDB" id="F1TFM3"/>
<dbReference type="SUPFAM" id="SSF53098">
    <property type="entry name" value="Ribonuclease H-like"/>
    <property type="match status" value="1"/>
</dbReference>
<dbReference type="InterPro" id="IPR012337">
    <property type="entry name" value="RNaseH-like_sf"/>
</dbReference>
<dbReference type="GO" id="GO:0003723">
    <property type="term" value="F:RNA binding"/>
    <property type="evidence" value="ECO:0007669"/>
    <property type="project" value="UniProtKB-UniRule"/>
</dbReference>
<evidence type="ECO:0000256" key="13">
    <source>
        <dbReference type="RuleBase" id="RU003515"/>
    </source>
</evidence>
<comment type="catalytic activity">
    <reaction evidence="1 12 13">
        <text>Endonucleolytic cleavage to 5'-phosphomonoester.</text>
        <dbReference type="EC" id="3.1.26.4"/>
    </reaction>
</comment>
<evidence type="ECO:0000259" key="14">
    <source>
        <dbReference type="PROSITE" id="PS51975"/>
    </source>
</evidence>
<dbReference type="eggNOG" id="COG1039">
    <property type="taxonomic scope" value="Bacteria"/>
</dbReference>
<evidence type="ECO:0000313" key="15">
    <source>
        <dbReference type="EMBL" id="EGD46755.1"/>
    </source>
</evidence>
<name>F1TFM3_9FIRM</name>
<dbReference type="EC" id="3.1.26.4" evidence="13"/>
<evidence type="ECO:0000256" key="11">
    <source>
        <dbReference type="ARBA" id="ARBA00022842"/>
    </source>
</evidence>
<sequence length="302" mass="34446">MNEVIVLKNESDKEKLKKYLLECLFDLKTGDNYTYKLGDVVITIYKSGKVLFQGKSSYKWYVEVKNLLEYSEAITENDLDPLIKTVFPRIGSDESGKGDFFGPLVTVAFLIENDKQVIELEKIGVRDSKKVSDNRIKIISQQIQEIGNFDKILITPIKYNELYDKIKNLNSLLAWSHSKAIENIVKSNEVKMIVIDKFAGMDFISNFVLKKSSNNKAELVLIQNAEREIAVAAASILARSFYLQWLELFQNKLGIELPKGANENVINTALKIAELKGLDFLKEISKMHFSTYNTIKTKLKNL</sequence>
<dbReference type="InterPro" id="IPR024567">
    <property type="entry name" value="RNase_HII/HIII_dom"/>
</dbReference>
<dbReference type="InterPro" id="IPR024568">
    <property type="entry name" value="RNase_HIII_N"/>
</dbReference>
<dbReference type="PIRSF" id="PIRSF037748">
    <property type="entry name" value="RnhC"/>
    <property type="match status" value="1"/>
</dbReference>
<evidence type="ECO:0000256" key="6">
    <source>
        <dbReference type="ARBA" id="ARBA00022490"/>
    </source>
</evidence>
<comment type="function">
    <text evidence="3 13">Endonuclease that specifically degrades the RNA of RNA-DNA hybrids.</text>
</comment>
<comment type="caution">
    <text evidence="15">The sequence shown here is derived from an EMBL/GenBank/DDBJ whole genome shotgun (WGS) entry which is preliminary data.</text>
</comment>
<dbReference type="OrthoDB" id="9777935at2"/>
<feature type="binding site" evidence="12">
    <location>
        <position position="196"/>
    </location>
    <ligand>
        <name>a divalent metal cation</name>
        <dbReference type="ChEBI" id="CHEBI:60240"/>
    </ligand>
</feature>
<dbReference type="GO" id="GO:0004523">
    <property type="term" value="F:RNA-DNA hybrid ribonuclease activity"/>
    <property type="evidence" value="ECO:0007669"/>
    <property type="project" value="UniProtKB-UniRule"/>
</dbReference>
<dbReference type="GO" id="GO:0043137">
    <property type="term" value="P:DNA replication, removal of RNA primer"/>
    <property type="evidence" value="ECO:0007669"/>
    <property type="project" value="TreeGrafter"/>
</dbReference>
<dbReference type="Pfam" id="PF01351">
    <property type="entry name" value="RNase_HII"/>
    <property type="match status" value="1"/>
</dbReference>
<keyword evidence="8 12" id="KW-0479">Metal-binding</keyword>
<dbReference type="GO" id="GO:0006298">
    <property type="term" value="P:mismatch repair"/>
    <property type="evidence" value="ECO:0007669"/>
    <property type="project" value="TreeGrafter"/>
</dbReference>
<dbReference type="GO" id="GO:0032299">
    <property type="term" value="C:ribonuclease H2 complex"/>
    <property type="evidence" value="ECO:0007669"/>
    <property type="project" value="TreeGrafter"/>
</dbReference>
<reference evidence="15" key="2">
    <citation type="submission" date="2011-01" db="EMBL/GenBank/DDBJ databases">
        <title>The Non-contiguous Finished genome of Clostridium papyrosolvens.</title>
        <authorList>
            <person name="Lucas S."/>
            <person name="Copeland A."/>
            <person name="Lapidus A."/>
            <person name="Cheng J.-F."/>
            <person name="Goodwin L."/>
            <person name="Pitluck S."/>
            <person name="Misra M."/>
            <person name="Chertkov O."/>
            <person name="Detter J.C."/>
            <person name="Han C."/>
            <person name="Tapia R."/>
            <person name="Land M."/>
            <person name="Hauser L."/>
            <person name="Kyrpides N."/>
            <person name="Ivanova N."/>
            <person name="Pagani I."/>
            <person name="Mouttaki H."/>
            <person name="He Z."/>
            <person name="Zhou J."/>
            <person name="Hemme C.L."/>
            <person name="Woyke T."/>
        </authorList>
    </citation>
    <scope>NUCLEOTIDE SEQUENCE [LARGE SCALE GENOMIC DNA]</scope>
    <source>
        <strain evidence="15">DSM 2782</strain>
    </source>
</reference>
<evidence type="ECO:0000256" key="9">
    <source>
        <dbReference type="ARBA" id="ARBA00022759"/>
    </source>
</evidence>
<dbReference type="Gene3D" id="3.30.420.10">
    <property type="entry name" value="Ribonuclease H-like superfamily/Ribonuclease H"/>
    <property type="match status" value="1"/>
</dbReference>
<dbReference type="PANTHER" id="PTHR10954:SF23">
    <property type="entry name" value="RIBONUCLEASE"/>
    <property type="match status" value="1"/>
</dbReference>
<evidence type="ECO:0000256" key="3">
    <source>
        <dbReference type="ARBA" id="ARBA00004065"/>
    </source>
</evidence>
<dbReference type="InterPro" id="IPR001352">
    <property type="entry name" value="RNase_HII/HIII"/>
</dbReference>
<dbReference type="InterPro" id="IPR004641">
    <property type="entry name" value="RNase_HIII"/>
</dbReference>
<dbReference type="GO" id="GO:0046872">
    <property type="term" value="F:metal ion binding"/>
    <property type="evidence" value="ECO:0007669"/>
    <property type="project" value="UniProtKB-KW"/>
</dbReference>
<dbReference type="NCBIfam" id="TIGR00716">
    <property type="entry name" value="rnhC"/>
    <property type="match status" value="1"/>
</dbReference>
<dbReference type="RefSeq" id="WP_004620744.1">
    <property type="nucleotide sequence ID" value="NZ_ACXX02000011.1"/>
</dbReference>